<evidence type="ECO:0000256" key="2">
    <source>
        <dbReference type="SAM" id="Coils"/>
    </source>
</evidence>
<dbReference type="InterPro" id="IPR050811">
    <property type="entry name" value="Phosphate_ABC_transporter"/>
</dbReference>
<feature type="chain" id="PRO_5041706539" evidence="3">
    <location>
        <begin position="22"/>
        <end position="361"/>
    </location>
</feature>
<dbReference type="SUPFAM" id="SSF53850">
    <property type="entry name" value="Periplasmic binding protein-like II"/>
    <property type="match status" value="1"/>
</dbReference>
<dbReference type="PANTHER" id="PTHR30570:SF1">
    <property type="entry name" value="PHOSPHATE-BINDING PROTEIN PSTS"/>
    <property type="match status" value="1"/>
</dbReference>
<organism evidence="5">
    <name type="scientific">Candidatus Thiocaldithrix dubininis</name>
    <dbReference type="NCBI Taxonomy" id="3080823"/>
    <lineage>
        <taxon>Bacteria</taxon>
        <taxon>Pseudomonadati</taxon>
        <taxon>Pseudomonadota</taxon>
        <taxon>Gammaproteobacteria</taxon>
        <taxon>Thiotrichales</taxon>
        <taxon>Thiotrichaceae</taxon>
        <taxon>Candidatus Thiocaldithrix</taxon>
    </lineage>
</organism>
<dbReference type="Gene3D" id="3.40.190.10">
    <property type="entry name" value="Periplasmic binding protein-like II"/>
    <property type="match status" value="2"/>
</dbReference>
<name>A0AA95H293_9GAMM</name>
<dbReference type="EMBL" id="CP124755">
    <property type="protein sequence ID" value="WGZ89917.1"/>
    <property type="molecule type" value="Genomic_DNA"/>
</dbReference>
<dbReference type="Proteomes" id="UP001300672">
    <property type="component" value="Chromosome"/>
</dbReference>
<evidence type="ECO:0000313" key="5">
    <source>
        <dbReference type="EMBL" id="WGZ89917.1"/>
    </source>
</evidence>
<dbReference type="InterPro" id="IPR024370">
    <property type="entry name" value="PBP_domain"/>
</dbReference>
<protein>
    <submittedName>
        <fullName evidence="5">PstS family phosphate ABC transporter substrate-binding protein</fullName>
    </submittedName>
</protein>
<dbReference type="Pfam" id="PF12849">
    <property type="entry name" value="PBP_like_2"/>
    <property type="match status" value="1"/>
</dbReference>
<proteinExistence type="predicted"/>
<feature type="coiled-coil region" evidence="2">
    <location>
        <begin position="194"/>
        <end position="230"/>
    </location>
</feature>
<sequence>MKQLVLVIAAGLAFSATAAHARDNIEIVGSSTVYPFSTAVAEQFAKKTGNPAPKVESTGTGGGIKLFCSGAGIDTPDVANASRRIKKSELEACIKNGVDKVTEVQVGFDGIAIANAKSAPEYDLTLKDLFMALAKKVPNDKGEMVENKAKTWKEVNAALPDTKIEVLGPPPTSGTRDAFAEMVMEGGCKGIAPLDALKDEAKKLKDDGKKDEAEAKEKEHKAACQTIREDGVYVEAGENDNLIVQKLEANKDALGIFGFSFLEQNSDKVKGSKVAGVAPEFETIADGKYPVSRPLFMYVKNSHAEQVKGIKDFVKEFTSEAAWGEEGYLADKGFIPMPKAKREEVAKAAAELKPLSVDDLK</sequence>
<dbReference type="KEGG" id="tdu:QJT80_10435"/>
<reference evidence="5" key="1">
    <citation type="journal article" date="2023" name="Int. J. Mol. Sci.">
        <title>Metagenomics Revealed a New Genus 'Candidatus Thiocaldithrix dubininis' gen. nov., sp. nov. and a New Species 'Candidatus Thiothrix putei' sp. nov. in the Family Thiotrichaceae, Some Members of Which Have Traits of Both Na+- and H+-Motive Energetics.</title>
        <authorList>
            <person name="Ravin N.V."/>
            <person name="Muntyan M.S."/>
            <person name="Smolyakov D.D."/>
            <person name="Rudenko T.S."/>
            <person name="Beletsky A.V."/>
            <person name="Mardanov A.V."/>
            <person name="Grabovich M.Y."/>
        </authorList>
    </citation>
    <scope>NUCLEOTIDE SEQUENCE</scope>
    <source>
        <strain evidence="5">GKL-01</strain>
    </source>
</reference>
<feature type="signal peptide" evidence="3">
    <location>
        <begin position="1"/>
        <end position="21"/>
    </location>
</feature>
<dbReference type="CDD" id="cd13654">
    <property type="entry name" value="PBP2_phosphate_like_2"/>
    <property type="match status" value="1"/>
</dbReference>
<evidence type="ECO:0000256" key="3">
    <source>
        <dbReference type="SAM" id="SignalP"/>
    </source>
</evidence>
<dbReference type="AlphaFoldDB" id="A0AA95H293"/>
<keyword evidence="2" id="KW-0175">Coiled coil</keyword>
<accession>A0AA95H293</accession>
<keyword evidence="1 3" id="KW-0732">Signal</keyword>
<evidence type="ECO:0000259" key="4">
    <source>
        <dbReference type="Pfam" id="PF12849"/>
    </source>
</evidence>
<dbReference type="PANTHER" id="PTHR30570">
    <property type="entry name" value="PERIPLASMIC PHOSPHATE BINDING COMPONENT OF PHOSPHATE ABC TRANSPORTER"/>
    <property type="match status" value="1"/>
</dbReference>
<gene>
    <name evidence="5" type="ORF">QJT80_10435</name>
</gene>
<evidence type="ECO:0000256" key="1">
    <source>
        <dbReference type="ARBA" id="ARBA00022729"/>
    </source>
</evidence>
<reference evidence="5" key="2">
    <citation type="submission" date="2023-04" db="EMBL/GenBank/DDBJ databases">
        <authorList>
            <person name="Beletskiy A.V."/>
            <person name="Mardanov A.V."/>
            <person name="Ravin N.V."/>
        </authorList>
    </citation>
    <scope>NUCLEOTIDE SEQUENCE</scope>
    <source>
        <strain evidence="5">GKL-01</strain>
    </source>
</reference>
<feature type="domain" description="PBP" evidence="4">
    <location>
        <begin position="16"/>
        <end position="320"/>
    </location>
</feature>